<proteinExistence type="predicted"/>
<feature type="compositionally biased region" description="Basic and acidic residues" evidence="1">
    <location>
        <begin position="81"/>
        <end position="92"/>
    </location>
</feature>
<dbReference type="EMBL" id="CAEZYQ010000024">
    <property type="protein sequence ID" value="CAB4761318.1"/>
    <property type="molecule type" value="Genomic_DNA"/>
</dbReference>
<gene>
    <name evidence="3" type="ORF">UFOPK2761_02648</name>
</gene>
<dbReference type="Gene3D" id="2.120.10.30">
    <property type="entry name" value="TolB, C-terminal domain"/>
    <property type="match status" value="1"/>
</dbReference>
<dbReference type="AlphaFoldDB" id="A0A6J6UQM5"/>
<organism evidence="3">
    <name type="scientific">freshwater metagenome</name>
    <dbReference type="NCBI Taxonomy" id="449393"/>
    <lineage>
        <taxon>unclassified sequences</taxon>
        <taxon>metagenomes</taxon>
        <taxon>ecological metagenomes</taxon>
    </lineage>
</organism>
<feature type="transmembrane region" description="Helical" evidence="2">
    <location>
        <begin position="40"/>
        <end position="61"/>
    </location>
</feature>
<sequence>MSPSPDSLRDLLEREAEQAPHVVVPADTWQRGRRRRRTKAGAVIVAAAAVVAGVLVGPGLLPDADRSVSPAGPGAGLGLPDHLHAPPERMSDQDTETGEWVRDEVRSDLAVGPAAAAWVTPGGLPVVVDAETGEHHLLDLPDVVSANLLARSRYGSDWQPLALSSDGRELAYGYARITEDDAFSGVRVVDLVTGDLVWDRPLTSSEPVAVSQVSWSRSGAWIAWRGDRPREWTPSSIGGSTPVAGTLNTELAGLGAELEVAGGGAVAMSDEGLGLALTAGRVTTLGSCLPGGRGSSFCVPGTPRWQVDVDQVAPGAVFSPDGSTLALSTYDGYDLVTLELGDRRPTVGAEGMPGDRPWQVSALGWIDDEHVLVLRDDDEGSDGTLSIVPVDAEAGASVDVGSVDSAVGRPSIAIDLVTLDRPTVERPDPDWPWSEERWVATVGGGVLAGLLLLAVGLEVRRRRAVDRQRGDSVAT</sequence>
<dbReference type="SUPFAM" id="SSF69322">
    <property type="entry name" value="Tricorn protease domain 2"/>
    <property type="match status" value="1"/>
</dbReference>
<keyword evidence="2" id="KW-0472">Membrane</keyword>
<accession>A0A6J6UQM5</accession>
<evidence type="ECO:0000313" key="3">
    <source>
        <dbReference type="EMBL" id="CAB4761318.1"/>
    </source>
</evidence>
<protein>
    <submittedName>
        <fullName evidence="3">Unannotated protein</fullName>
    </submittedName>
</protein>
<evidence type="ECO:0000256" key="2">
    <source>
        <dbReference type="SAM" id="Phobius"/>
    </source>
</evidence>
<evidence type="ECO:0000256" key="1">
    <source>
        <dbReference type="SAM" id="MobiDB-lite"/>
    </source>
</evidence>
<feature type="transmembrane region" description="Helical" evidence="2">
    <location>
        <begin position="438"/>
        <end position="459"/>
    </location>
</feature>
<name>A0A6J6UQM5_9ZZZZ</name>
<dbReference type="InterPro" id="IPR011042">
    <property type="entry name" value="6-blade_b-propeller_TolB-like"/>
</dbReference>
<reference evidence="3" key="1">
    <citation type="submission" date="2020-05" db="EMBL/GenBank/DDBJ databases">
        <authorList>
            <person name="Chiriac C."/>
            <person name="Salcher M."/>
            <person name="Ghai R."/>
            <person name="Kavagutti S V."/>
        </authorList>
    </citation>
    <scope>NUCLEOTIDE SEQUENCE</scope>
</reference>
<feature type="region of interest" description="Disordered" evidence="1">
    <location>
        <begin position="66"/>
        <end position="99"/>
    </location>
</feature>
<keyword evidence="2" id="KW-1133">Transmembrane helix</keyword>
<keyword evidence="2" id="KW-0812">Transmembrane</keyword>